<evidence type="ECO:0008006" key="3">
    <source>
        <dbReference type="Google" id="ProtNLM"/>
    </source>
</evidence>
<dbReference type="Proteomes" id="UP001529510">
    <property type="component" value="Unassembled WGS sequence"/>
</dbReference>
<protein>
    <recommendedName>
        <fullName evidence="3">Myosin-binding protein C cardiac-type</fullName>
    </recommendedName>
</protein>
<feature type="non-terminal residue" evidence="1">
    <location>
        <position position="1"/>
    </location>
</feature>
<evidence type="ECO:0000313" key="1">
    <source>
        <dbReference type="EMBL" id="KAL0189032.1"/>
    </source>
</evidence>
<comment type="caution">
    <text evidence="1">The sequence shown here is derived from an EMBL/GenBank/DDBJ whole genome shotgun (WGS) entry which is preliminary data.</text>
</comment>
<proteinExistence type="predicted"/>
<dbReference type="Gene3D" id="2.60.40.10">
    <property type="entry name" value="Immunoglobulins"/>
    <property type="match status" value="1"/>
</dbReference>
<dbReference type="AlphaFoldDB" id="A0ABD0QS69"/>
<sequence>KQLEVYQNIADLTVKAKDQAVFKCEVSDENVKGIWYKNGVEVKPDARTHITHIGR</sequence>
<evidence type="ECO:0000313" key="2">
    <source>
        <dbReference type="Proteomes" id="UP001529510"/>
    </source>
</evidence>
<dbReference type="SUPFAM" id="SSF48726">
    <property type="entry name" value="Immunoglobulin"/>
    <property type="match status" value="1"/>
</dbReference>
<accession>A0ABD0QS69</accession>
<keyword evidence="2" id="KW-1185">Reference proteome</keyword>
<gene>
    <name evidence="1" type="ORF">M9458_016131</name>
</gene>
<organism evidence="1 2">
    <name type="scientific">Cirrhinus mrigala</name>
    <name type="common">Mrigala</name>
    <dbReference type="NCBI Taxonomy" id="683832"/>
    <lineage>
        <taxon>Eukaryota</taxon>
        <taxon>Metazoa</taxon>
        <taxon>Chordata</taxon>
        <taxon>Craniata</taxon>
        <taxon>Vertebrata</taxon>
        <taxon>Euteleostomi</taxon>
        <taxon>Actinopterygii</taxon>
        <taxon>Neopterygii</taxon>
        <taxon>Teleostei</taxon>
        <taxon>Ostariophysi</taxon>
        <taxon>Cypriniformes</taxon>
        <taxon>Cyprinidae</taxon>
        <taxon>Labeoninae</taxon>
        <taxon>Labeonini</taxon>
        <taxon>Cirrhinus</taxon>
    </lineage>
</organism>
<name>A0ABD0QS69_CIRMR</name>
<dbReference type="InterPro" id="IPR013783">
    <property type="entry name" value="Ig-like_fold"/>
</dbReference>
<dbReference type="EMBL" id="JAMKFB020000007">
    <property type="protein sequence ID" value="KAL0189032.1"/>
    <property type="molecule type" value="Genomic_DNA"/>
</dbReference>
<dbReference type="InterPro" id="IPR036179">
    <property type="entry name" value="Ig-like_dom_sf"/>
</dbReference>
<reference evidence="1 2" key="1">
    <citation type="submission" date="2024-05" db="EMBL/GenBank/DDBJ databases">
        <title>Genome sequencing and assembly of Indian major carp, Cirrhinus mrigala (Hamilton, 1822).</title>
        <authorList>
            <person name="Mohindra V."/>
            <person name="Chowdhury L.M."/>
            <person name="Lal K."/>
            <person name="Jena J.K."/>
        </authorList>
    </citation>
    <scope>NUCLEOTIDE SEQUENCE [LARGE SCALE GENOMIC DNA]</scope>
    <source>
        <strain evidence="1">CM1030</strain>
        <tissue evidence="1">Blood</tissue>
    </source>
</reference>